<dbReference type="OrthoDB" id="8065611at2759"/>
<feature type="region of interest" description="Disordered" evidence="1">
    <location>
        <begin position="1499"/>
        <end position="1518"/>
    </location>
</feature>
<name>A0A6G0WGV1_APHCR</name>
<sequence>MLVREGAVLNYTPLKLYSSYVMTIRFTDQNSWCYRETRPKEVEKVVLFNDNSKEKFNSSLKIRQKNSFKYCDILVPEVFNSHDGYHIKCYRQFTALPSILQNQLPNASTSSSPACEMNTRSNQSTKLIEGNASIFKSVCIFCEKTRKKHNGKAQSLHVCETKNFELSIKHYMNEMNDVSMQTKLSNIDFVAKEVKYHNICRVAYQNKYNQFHDSKKKNADHLNFQKSPWHINRNFHNIAYLSICDVIEQSIIKLKKIILLNVLHNEYLNLLCEISDGLFVDSSYTSQHLEDKLKRTFENKVKFEVLNNKKIILHIDVPLSNVSLSDLKNNSELLNVAQILRREILNMKKENLPENVSTEDLIKGECSLPDKLINFITHLVGGPDIRRRNSDETRRKVESLASDLVYAVTNGRVKPSKQITLGITLKSLTSSRKVIDILNRYNQCTSYNVIEELETELTYSSINQLGLCPPGVLLSPKLSTGVAFDNFDRFVETSNGKDTLHDTVGILYQNEPEENSYETIFQQLPLPSIQNTSDIITDINSINIEKKNKKKRRTFEAITPEVTPYRKKPKMIGTLVNNDNELRQIVPNTLKICKERDLLWVLSHALKIKNTPMWSGYNSLTTTNHGSKQKIFYLTPIKMSPTNTTVIYETMVQAQKIANECNQNFMSVTYDLAIAKVALQIQTTEQPKFDNLFINLGAFHIMMAYFKTIGKFIDECGITYIMVESELLASGSVNGFITGKHFNRCKRLYPVIALGLQILHFELFLEKECIDVSEDIILELEALLTKSTNYNLDLTENENLKKLINLYSKFQEDSLSGLHGKTAQYYMNFIQLVDFYLLLSKSIRVGDFKLFCYILPKMTNLFFIFNQPNYARWMVKYHDNILKLDETHPDLKIDFESDLTLEQTINADASKRLTGVIHFTNSISARQRWAKSHSLRSTIISHVLENIGLKSRQDISNELEKSKIEKASSAVQKFVMIVKNYINPFDQTIDPNVLFNILTGKGASTETTNFLLNKTLKKKISTTVGKVQEIRMQRNLFGRMLGISLEKQIDVLETLKYPLTPIPTSMCHLDGTMYKTDKSALMKILEQKISQPNVPPEYPDVVIIDGFFVLHLMREFPKTFGSISTMFLKNITRYKADRIDIVFDQYFSPSIKDSEHKKRSPSIQNNSKYVISGPDQTRPADFIKELRNGHFKEAFVDFLIEHWIQLPVFIGNKIINLSHKSCNYTFIVHNGNVLRSINEVLSCNHEEADTKIIYHLYHISKEPKKQVVIRCNDTDVLIIILGNMYKFINSVNVWLEVGLISTNNLRYIDVSKLFLSLGIELSASLLAFHALTGCDFTPAFYRKGKQKPFKILEKNSSFKKSLSDLGKSEKISSETFSEVEKFVCQIYGIKNVITVNEARFEIFCNAYKPKKDKETFKAKLKNCDSSNIPPCHQELQQQILRVNYICSIWRNAISKTPTTFIPVDNGWIEEDNSYIPLWFKGPQYPAFVEDVVIRNSFEEENISDNENEASDTSGDESD</sequence>
<evidence type="ECO:0000313" key="2">
    <source>
        <dbReference type="EMBL" id="KAF0726372.1"/>
    </source>
</evidence>
<proteinExistence type="predicted"/>
<evidence type="ECO:0000256" key="1">
    <source>
        <dbReference type="SAM" id="MobiDB-lite"/>
    </source>
</evidence>
<dbReference type="Proteomes" id="UP000478052">
    <property type="component" value="Unassembled WGS sequence"/>
</dbReference>
<reference evidence="2 3" key="1">
    <citation type="submission" date="2019-08" db="EMBL/GenBank/DDBJ databases">
        <title>Whole genome of Aphis craccivora.</title>
        <authorList>
            <person name="Voronova N.V."/>
            <person name="Shulinski R.S."/>
            <person name="Bandarenka Y.V."/>
            <person name="Zhorov D.G."/>
            <person name="Warner D."/>
        </authorList>
    </citation>
    <scope>NUCLEOTIDE SEQUENCE [LARGE SCALE GENOMIC DNA]</scope>
    <source>
        <strain evidence="2">180601</strain>
        <tissue evidence="2">Whole Body</tissue>
    </source>
</reference>
<dbReference type="PANTHER" id="PTHR46704:SF9">
    <property type="entry name" value="BHLH DOMAIN-CONTAINING PROTEIN"/>
    <property type="match status" value="1"/>
</dbReference>
<accession>A0A6G0WGV1</accession>
<gene>
    <name evidence="2" type="ORF">FWK35_00033008</name>
</gene>
<dbReference type="EMBL" id="VUJU01008746">
    <property type="protein sequence ID" value="KAF0726372.1"/>
    <property type="molecule type" value="Genomic_DNA"/>
</dbReference>
<keyword evidence="3" id="KW-1185">Reference proteome</keyword>
<evidence type="ECO:0000313" key="3">
    <source>
        <dbReference type="Proteomes" id="UP000478052"/>
    </source>
</evidence>
<protein>
    <submittedName>
        <fullName evidence="2">Uncharacterized protein</fullName>
    </submittedName>
</protein>
<dbReference type="PANTHER" id="PTHR46704">
    <property type="entry name" value="CXC DOMAIN-CONTAINING PROTEIN-RELATED"/>
    <property type="match status" value="1"/>
</dbReference>
<organism evidence="2 3">
    <name type="scientific">Aphis craccivora</name>
    <name type="common">Cowpea aphid</name>
    <dbReference type="NCBI Taxonomy" id="307492"/>
    <lineage>
        <taxon>Eukaryota</taxon>
        <taxon>Metazoa</taxon>
        <taxon>Ecdysozoa</taxon>
        <taxon>Arthropoda</taxon>
        <taxon>Hexapoda</taxon>
        <taxon>Insecta</taxon>
        <taxon>Pterygota</taxon>
        <taxon>Neoptera</taxon>
        <taxon>Paraneoptera</taxon>
        <taxon>Hemiptera</taxon>
        <taxon>Sternorrhyncha</taxon>
        <taxon>Aphidomorpha</taxon>
        <taxon>Aphidoidea</taxon>
        <taxon>Aphididae</taxon>
        <taxon>Aphidini</taxon>
        <taxon>Aphis</taxon>
        <taxon>Aphis</taxon>
    </lineage>
</organism>
<comment type="caution">
    <text evidence="2">The sequence shown here is derived from an EMBL/GenBank/DDBJ whole genome shotgun (WGS) entry which is preliminary data.</text>
</comment>